<keyword evidence="4 6" id="KW-1133">Transmembrane helix</keyword>
<evidence type="ECO:0000256" key="3">
    <source>
        <dbReference type="ARBA" id="ARBA00022692"/>
    </source>
</evidence>
<name>A0A242KDB7_9ENTE</name>
<keyword evidence="2" id="KW-1003">Cell membrane</keyword>
<reference evidence="9" key="3">
    <citation type="submission" date="2024-03" db="EMBL/GenBank/DDBJ databases">
        <title>The Genome Sequence of Enterococcus sp. DIV0242b.</title>
        <authorList>
            <consortium name="The Broad Institute Genomics Platform"/>
            <consortium name="The Broad Institute Microbial Omics Core"/>
            <consortium name="The Broad Institute Genomic Center for Infectious Diseases"/>
            <person name="Earl A."/>
            <person name="Manson A."/>
            <person name="Gilmore M."/>
            <person name="Schwartman J."/>
            <person name="Shea T."/>
            <person name="Abouelleil A."/>
            <person name="Cao P."/>
            <person name="Chapman S."/>
            <person name="Cusick C."/>
            <person name="Young S."/>
            <person name="Neafsey D."/>
            <person name="Nusbaum C."/>
            <person name="Birren B."/>
        </authorList>
    </citation>
    <scope>NUCLEOTIDE SEQUENCE</scope>
    <source>
        <strain evidence="9">9E7_DIV0242</strain>
    </source>
</reference>
<evidence type="ECO:0000313" key="8">
    <source>
        <dbReference type="EMBL" id="OTP18540.1"/>
    </source>
</evidence>
<dbReference type="InterPro" id="IPR019264">
    <property type="entry name" value="DUF2179"/>
</dbReference>
<evidence type="ECO:0000313" key="10">
    <source>
        <dbReference type="Proteomes" id="UP000195141"/>
    </source>
</evidence>
<dbReference type="Pfam" id="PF10035">
    <property type="entry name" value="DUF2179"/>
    <property type="match status" value="1"/>
</dbReference>
<sequence length="296" mass="32187">MEEKNFYVKDIIIILIGTALYAFGLVNINIANDLAEGGVTGVTLILLALFKINPAYSTLLINIPLILIGGKILGKHAFYYTIVGTVSLSGFLWIFQRIPVEINLDHDLLIASLLAGLAGGIGSGLIYRVGGTTGGSDVIARILEKKYGVSMGRSLLLFDILVLTLSLSYLDVKRMMYTLIVSFVFSKIVDSVLDGAYSAKGILVISNQAEDIGEVVMHLLERGVTYLSGQGGYSQVDRKILYVVVSPSEIIEVKRIVHELDPKAFISVLNVHEAIGEGFTYAKPTKRLFKKSRAGT</sequence>
<evidence type="ECO:0000256" key="1">
    <source>
        <dbReference type="ARBA" id="ARBA00004651"/>
    </source>
</evidence>
<comment type="subcellular location">
    <subcellularLocation>
        <location evidence="1">Cell membrane</location>
        <topology evidence="1">Multi-pass membrane protein</topology>
    </subcellularLocation>
</comment>
<accession>A0A242KDB7</accession>
<keyword evidence="10" id="KW-1185">Reference proteome</keyword>
<feature type="transmembrane region" description="Helical" evidence="6">
    <location>
        <begin position="108"/>
        <end position="130"/>
    </location>
</feature>
<dbReference type="Pfam" id="PF02588">
    <property type="entry name" value="YitT_membrane"/>
    <property type="match status" value="1"/>
</dbReference>
<dbReference type="AlphaFoldDB" id="A0A242KDB7"/>
<keyword evidence="5 6" id="KW-0472">Membrane</keyword>
<reference evidence="8" key="1">
    <citation type="submission" date="2017-05" db="EMBL/GenBank/DDBJ databases">
        <title>The Genome Sequence of Enterococcus sp. 9E7_DIV0242.</title>
        <authorList>
            <consortium name="The Broad Institute Genomics Platform"/>
            <consortium name="The Broad Institute Genomic Center for Infectious Diseases"/>
            <person name="Earl A."/>
            <person name="Manson A."/>
            <person name="Schwartman J."/>
            <person name="Gilmore M."/>
            <person name="Abouelleil A."/>
            <person name="Cao P."/>
            <person name="Chapman S."/>
            <person name="Cusick C."/>
            <person name="Shea T."/>
            <person name="Young S."/>
            <person name="Neafsey D."/>
            <person name="Nusbaum C."/>
            <person name="Birren B."/>
        </authorList>
    </citation>
    <scope>NUCLEOTIDE SEQUENCE [LARGE SCALE GENOMIC DNA]</scope>
    <source>
        <strain evidence="8">9E7_DIV0242</strain>
    </source>
</reference>
<protein>
    <submittedName>
        <fullName evidence="8">YitT family protein</fullName>
    </submittedName>
</protein>
<proteinExistence type="predicted"/>
<feature type="transmembrane region" description="Helical" evidence="6">
    <location>
        <begin position="12"/>
        <end position="30"/>
    </location>
</feature>
<dbReference type="CDD" id="cd16380">
    <property type="entry name" value="YitT_C"/>
    <property type="match status" value="1"/>
</dbReference>
<dbReference type="PIRSF" id="PIRSF006483">
    <property type="entry name" value="Membrane_protein_YitT"/>
    <property type="match status" value="1"/>
</dbReference>
<dbReference type="Proteomes" id="UP000195141">
    <property type="component" value="Chromosome"/>
</dbReference>
<feature type="transmembrane region" description="Helical" evidence="6">
    <location>
        <begin position="77"/>
        <end position="96"/>
    </location>
</feature>
<evidence type="ECO:0000256" key="2">
    <source>
        <dbReference type="ARBA" id="ARBA00022475"/>
    </source>
</evidence>
<organism evidence="8">
    <name type="scientific">Candidatus Enterococcus clewellii</name>
    <dbReference type="NCBI Taxonomy" id="1834193"/>
    <lineage>
        <taxon>Bacteria</taxon>
        <taxon>Bacillati</taxon>
        <taxon>Bacillota</taxon>
        <taxon>Bacilli</taxon>
        <taxon>Lactobacillales</taxon>
        <taxon>Enterococcaceae</taxon>
        <taxon>Enterococcus</taxon>
    </lineage>
</organism>
<evidence type="ECO:0000256" key="5">
    <source>
        <dbReference type="ARBA" id="ARBA00023136"/>
    </source>
</evidence>
<dbReference type="OrthoDB" id="1758221at2"/>
<reference evidence="9" key="2">
    <citation type="submission" date="2017-05" db="EMBL/GenBank/DDBJ databases">
        <authorList>
            <consortium name="The Broad Institute Genomics Platform"/>
            <consortium name="The Broad Institute Genomic Center for Infectious Diseases"/>
            <person name="Earl A."/>
            <person name="Manson A."/>
            <person name="Schwartman J."/>
            <person name="Gilmore M."/>
            <person name="Abouelleil A."/>
            <person name="Cao P."/>
            <person name="Chapman S."/>
            <person name="Cusick C."/>
            <person name="Shea T."/>
            <person name="Young S."/>
            <person name="Neafsey D."/>
            <person name="Nusbaum C."/>
            <person name="Birren B."/>
        </authorList>
    </citation>
    <scope>NUCLEOTIDE SEQUENCE</scope>
    <source>
        <strain evidence="9">9E7_DIV0242</strain>
    </source>
</reference>
<dbReference type="PANTHER" id="PTHR33545">
    <property type="entry name" value="UPF0750 MEMBRANE PROTEIN YITT-RELATED"/>
    <property type="match status" value="1"/>
</dbReference>
<evidence type="ECO:0000256" key="6">
    <source>
        <dbReference type="SAM" id="Phobius"/>
    </source>
</evidence>
<dbReference type="EMBL" id="CP147247">
    <property type="protein sequence ID" value="WYJ88586.1"/>
    <property type="molecule type" value="Genomic_DNA"/>
</dbReference>
<keyword evidence="3 6" id="KW-0812">Transmembrane</keyword>
<evidence type="ECO:0000259" key="7">
    <source>
        <dbReference type="Pfam" id="PF10035"/>
    </source>
</evidence>
<feature type="transmembrane region" description="Helical" evidence="6">
    <location>
        <begin position="42"/>
        <end position="65"/>
    </location>
</feature>
<dbReference type="GO" id="GO:0005886">
    <property type="term" value="C:plasma membrane"/>
    <property type="evidence" value="ECO:0007669"/>
    <property type="project" value="UniProtKB-SubCell"/>
</dbReference>
<dbReference type="InterPro" id="IPR015867">
    <property type="entry name" value="N-reg_PII/ATP_PRibTrfase_C"/>
</dbReference>
<dbReference type="RefSeq" id="WP_086347515.1">
    <property type="nucleotide sequence ID" value="NZ_CP147247.1"/>
</dbReference>
<dbReference type="PANTHER" id="PTHR33545:SF10">
    <property type="entry name" value="UPF0750 MEMBRANE PROTEIN YPJC"/>
    <property type="match status" value="1"/>
</dbReference>
<dbReference type="InterPro" id="IPR051461">
    <property type="entry name" value="UPF0750_membrane"/>
</dbReference>
<feature type="domain" description="DUF2179" evidence="7">
    <location>
        <begin position="222"/>
        <end position="276"/>
    </location>
</feature>
<evidence type="ECO:0000256" key="4">
    <source>
        <dbReference type="ARBA" id="ARBA00022989"/>
    </source>
</evidence>
<feature type="transmembrane region" description="Helical" evidence="6">
    <location>
        <begin position="151"/>
        <end position="170"/>
    </location>
</feature>
<dbReference type="InterPro" id="IPR003740">
    <property type="entry name" value="YitT"/>
</dbReference>
<gene>
    <name evidence="9" type="ORF">A5888_000305</name>
    <name evidence="8" type="ORF">A5888_000354</name>
</gene>
<dbReference type="EMBL" id="NGMM01000001">
    <property type="protein sequence ID" value="OTP18540.1"/>
    <property type="molecule type" value="Genomic_DNA"/>
</dbReference>
<dbReference type="Gene3D" id="3.30.70.120">
    <property type="match status" value="1"/>
</dbReference>
<evidence type="ECO:0000313" key="9">
    <source>
        <dbReference type="EMBL" id="WYJ88586.1"/>
    </source>
</evidence>